<keyword evidence="2" id="KW-1185">Reference proteome</keyword>
<organism evidence="1 2">
    <name type="scientific">Thermosipho africanus (strain TCF52B)</name>
    <dbReference type="NCBI Taxonomy" id="484019"/>
    <lineage>
        <taxon>Bacteria</taxon>
        <taxon>Thermotogati</taxon>
        <taxon>Thermotogota</taxon>
        <taxon>Thermotogae</taxon>
        <taxon>Thermotogales</taxon>
        <taxon>Fervidobacteriaceae</taxon>
        <taxon>Thermosipho</taxon>
    </lineage>
</organism>
<dbReference type="KEGG" id="taf:THA_133"/>
<dbReference type="AlphaFoldDB" id="B7IEX7"/>
<reference evidence="1 2" key="1">
    <citation type="journal article" date="2009" name="J. Bacteriol.">
        <title>The genome of Thermosipho africanus TCF52B: lateral genetic connections to the Firmicutes and Archaea.</title>
        <authorList>
            <person name="Nesboe C.L."/>
            <person name="Bapteste E."/>
            <person name="Curtis B."/>
            <person name="Dahle H."/>
            <person name="Lopez P."/>
            <person name="Macleod D."/>
            <person name="Dlutek M."/>
            <person name="Bowman S."/>
            <person name="Zhaxybayeva O."/>
            <person name="Birkeland N.-K."/>
            <person name="Doolittle W.F."/>
        </authorList>
    </citation>
    <scope>NUCLEOTIDE SEQUENCE [LARGE SCALE GENOMIC DNA]</scope>
    <source>
        <strain evidence="1 2">TCF52B</strain>
    </source>
</reference>
<name>B7IEX7_THEAB</name>
<evidence type="ECO:0000313" key="1">
    <source>
        <dbReference type="EMBL" id="ACJ74641.1"/>
    </source>
</evidence>
<dbReference type="STRING" id="484019.THA_133"/>
<proteinExistence type="predicted"/>
<evidence type="ECO:0000313" key="2">
    <source>
        <dbReference type="Proteomes" id="UP000002453"/>
    </source>
</evidence>
<gene>
    <name evidence="1" type="ordered locus">THA_133</name>
</gene>
<dbReference type="Proteomes" id="UP000002453">
    <property type="component" value="Chromosome"/>
</dbReference>
<sequence>MFLEQKNVIILLTKGDNKMFKELLHYKFKLEFSQRLRG</sequence>
<dbReference type="HOGENOM" id="CLU_3334138_0_0_0"/>
<dbReference type="EMBL" id="CP001185">
    <property type="protein sequence ID" value="ACJ74641.1"/>
    <property type="molecule type" value="Genomic_DNA"/>
</dbReference>
<protein>
    <submittedName>
        <fullName evidence="1">Uncharacterized protein</fullName>
    </submittedName>
</protein>
<accession>B7IEX7</accession>